<dbReference type="InterPro" id="IPR014710">
    <property type="entry name" value="RmlC-like_jellyroll"/>
</dbReference>
<dbReference type="GO" id="GO:0046872">
    <property type="term" value="F:metal ion binding"/>
    <property type="evidence" value="ECO:0007669"/>
    <property type="project" value="UniProtKB-KW"/>
</dbReference>
<evidence type="ECO:0000256" key="1">
    <source>
        <dbReference type="ARBA" id="ARBA00022723"/>
    </source>
</evidence>
<dbReference type="AlphaFoldDB" id="A0A6P1TTY1"/>
<dbReference type="Gene3D" id="2.60.120.10">
    <property type="entry name" value="Jelly Rolls"/>
    <property type="match status" value="1"/>
</dbReference>
<dbReference type="EMBL" id="CP048000">
    <property type="protein sequence ID" value="QHQ62948.1"/>
    <property type="molecule type" value="Genomic_DNA"/>
</dbReference>
<dbReference type="PANTHER" id="PTHR35848">
    <property type="entry name" value="OXALATE-BINDING PROTEIN"/>
    <property type="match status" value="1"/>
</dbReference>
<gene>
    <name evidence="3" type="ORF">Ana3638_20975</name>
</gene>
<evidence type="ECO:0000313" key="3">
    <source>
        <dbReference type="EMBL" id="QHQ62948.1"/>
    </source>
</evidence>
<reference evidence="3 4" key="1">
    <citation type="submission" date="2020-01" db="EMBL/GenBank/DDBJ databases">
        <title>Genome analysis of Anaerocolumna sp. CBA3638.</title>
        <authorList>
            <person name="Kim J."/>
            <person name="Roh S.W."/>
        </authorList>
    </citation>
    <scope>NUCLEOTIDE SEQUENCE [LARGE SCALE GENOMIC DNA]</scope>
    <source>
        <strain evidence="3 4">CBA3638</strain>
    </source>
</reference>
<dbReference type="InterPro" id="IPR013096">
    <property type="entry name" value="Cupin_2"/>
</dbReference>
<dbReference type="KEGG" id="anr:Ana3638_20975"/>
<dbReference type="InterPro" id="IPR011051">
    <property type="entry name" value="RmlC_Cupin_sf"/>
</dbReference>
<keyword evidence="1" id="KW-0479">Metal-binding</keyword>
<protein>
    <submittedName>
        <fullName evidence="3">Cupin domain-containing protein</fullName>
    </submittedName>
</protein>
<dbReference type="SUPFAM" id="SSF51182">
    <property type="entry name" value="RmlC-like cupins"/>
    <property type="match status" value="1"/>
</dbReference>
<evidence type="ECO:0000259" key="2">
    <source>
        <dbReference type="Pfam" id="PF07883"/>
    </source>
</evidence>
<dbReference type="Proteomes" id="UP000464314">
    <property type="component" value="Chromosome"/>
</dbReference>
<dbReference type="Pfam" id="PF07883">
    <property type="entry name" value="Cupin_2"/>
    <property type="match status" value="1"/>
</dbReference>
<sequence length="160" mass="18448">MEEGIVIVNQKDLVGKHKAEHENYEYLKYEVTPRNRFEQCYVSVYEIPPLKAGYPYHYHAANTEVFYIISGCGILETKDGKRYLKAGDFIVCPPSDKGAHKIINASDNEILKYIDFDTTNSPDVIHYPDSNKTGIIIRNQPGMFFYDKSQVDYYDGECKE</sequence>
<feature type="domain" description="Cupin type-2" evidence="2">
    <location>
        <begin position="45"/>
        <end position="114"/>
    </location>
</feature>
<dbReference type="RefSeq" id="WP_161839770.1">
    <property type="nucleotide sequence ID" value="NZ_CP048000.1"/>
</dbReference>
<evidence type="ECO:0000313" key="4">
    <source>
        <dbReference type="Proteomes" id="UP000464314"/>
    </source>
</evidence>
<dbReference type="InterPro" id="IPR051610">
    <property type="entry name" value="GPI/OXD"/>
</dbReference>
<name>A0A6P1TTY1_9FIRM</name>
<organism evidence="3 4">
    <name type="scientific">Anaerocolumna sedimenticola</name>
    <dbReference type="NCBI Taxonomy" id="2696063"/>
    <lineage>
        <taxon>Bacteria</taxon>
        <taxon>Bacillati</taxon>
        <taxon>Bacillota</taxon>
        <taxon>Clostridia</taxon>
        <taxon>Lachnospirales</taxon>
        <taxon>Lachnospiraceae</taxon>
        <taxon>Anaerocolumna</taxon>
    </lineage>
</organism>
<accession>A0A6P1TTY1</accession>
<keyword evidence="4" id="KW-1185">Reference proteome</keyword>
<proteinExistence type="predicted"/>